<dbReference type="EMBL" id="JBHTIF010000002">
    <property type="protein sequence ID" value="MFD0726420.1"/>
    <property type="molecule type" value="Genomic_DNA"/>
</dbReference>
<sequence>MTVMRVLAPGAATTVQATPRDGWRHVGVARGGALDPAQAMLANHLVGNAHDAAVLEITLGGPTLAFDAPIRIAVCGAAIDVAFDNGDGVRRIVPNGRPVALPAGTLKLGTIRHGLRTWLAVGGGIDAPVVIGSRSTDLRGGFGGIEGRMLQACDVLPLGPHAAPPANTTPDAPHWWIALDTPSTGACIVRYVPSSHALAPQLRDGAWRIDPRSDRQGLRLGNDKLQTTAETLLSAPVAPGTIQLPPDGKPIVLLADAQTVGGYPSLGYVIAADLPRLAQLRPGDALRFEPIDAHEAERLRRQRQAELARALIAADARRPSA</sequence>
<evidence type="ECO:0000313" key="6">
    <source>
        <dbReference type="Proteomes" id="UP001597110"/>
    </source>
</evidence>
<evidence type="ECO:0000256" key="2">
    <source>
        <dbReference type="ARBA" id="ARBA00022801"/>
    </source>
</evidence>
<keyword evidence="2" id="KW-0378">Hydrolase</keyword>
<accession>A0ABW2YH50</accession>
<dbReference type="InterPro" id="IPR029000">
    <property type="entry name" value="Cyclophilin-like_dom_sf"/>
</dbReference>
<proteinExistence type="predicted"/>
<evidence type="ECO:0000256" key="3">
    <source>
        <dbReference type="ARBA" id="ARBA00022840"/>
    </source>
</evidence>
<dbReference type="InterPro" id="IPR052708">
    <property type="entry name" value="PxpC"/>
</dbReference>
<evidence type="ECO:0000313" key="5">
    <source>
        <dbReference type="EMBL" id="MFD0726420.1"/>
    </source>
</evidence>
<name>A0ABW2YH50_9GAMM</name>
<organism evidence="5 6">
    <name type="scientific">Lysobacter brunescens</name>
    <dbReference type="NCBI Taxonomy" id="262323"/>
    <lineage>
        <taxon>Bacteria</taxon>
        <taxon>Pseudomonadati</taxon>
        <taxon>Pseudomonadota</taxon>
        <taxon>Gammaproteobacteria</taxon>
        <taxon>Lysobacterales</taxon>
        <taxon>Lysobacteraceae</taxon>
        <taxon>Lysobacter</taxon>
    </lineage>
</organism>
<dbReference type="InterPro" id="IPR003778">
    <property type="entry name" value="CT_A_B"/>
</dbReference>
<reference evidence="6" key="1">
    <citation type="journal article" date="2019" name="Int. J. Syst. Evol. Microbiol.">
        <title>The Global Catalogue of Microorganisms (GCM) 10K type strain sequencing project: providing services to taxonomists for standard genome sequencing and annotation.</title>
        <authorList>
            <consortium name="The Broad Institute Genomics Platform"/>
            <consortium name="The Broad Institute Genome Sequencing Center for Infectious Disease"/>
            <person name="Wu L."/>
            <person name="Ma J."/>
        </authorList>
    </citation>
    <scope>NUCLEOTIDE SEQUENCE [LARGE SCALE GENOMIC DNA]</scope>
    <source>
        <strain evidence="6">CCUG 55585</strain>
    </source>
</reference>
<dbReference type="SUPFAM" id="SSF50891">
    <property type="entry name" value="Cyclophilin-like"/>
    <property type="match status" value="1"/>
</dbReference>
<feature type="domain" description="Carboxyltransferase" evidence="4">
    <location>
        <begin position="25"/>
        <end position="306"/>
    </location>
</feature>
<keyword evidence="6" id="KW-1185">Reference proteome</keyword>
<gene>
    <name evidence="5" type="ORF">ACFQ0E_12530</name>
</gene>
<dbReference type="PANTHER" id="PTHR43309:SF3">
    <property type="entry name" value="5-OXOPROLINASE SUBUNIT C"/>
    <property type="match status" value="1"/>
</dbReference>
<dbReference type="PANTHER" id="PTHR43309">
    <property type="entry name" value="5-OXOPROLINASE SUBUNIT C"/>
    <property type="match status" value="1"/>
</dbReference>
<keyword evidence="1" id="KW-0547">Nucleotide-binding</keyword>
<dbReference type="RefSeq" id="WP_386824298.1">
    <property type="nucleotide sequence ID" value="NZ_JBHTIF010000002.1"/>
</dbReference>
<dbReference type="Gene3D" id="2.40.100.10">
    <property type="entry name" value="Cyclophilin-like"/>
    <property type="match status" value="1"/>
</dbReference>
<dbReference type="Proteomes" id="UP001597110">
    <property type="component" value="Unassembled WGS sequence"/>
</dbReference>
<dbReference type="SMART" id="SM00797">
    <property type="entry name" value="AHS2"/>
    <property type="match status" value="1"/>
</dbReference>
<dbReference type="NCBIfam" id="TIGR00724">
    <property type="entry name" value="urea_amlyse_rel"/>
    <property type="match status" value="1"/>
</dbReference>
<evidence type="ECO:0000256" key="1">
    <source>
        <dbReference type="ARBA" id="ARBA00022741"/>
    </source>
</evidence>
<protein>
    <submittedName>
        <fullName evidence="5">Biotin-dependent carboxyltransferase family protein</fullName>
    </submittedName>
</protein>
<evidence type="ECO:0000259" key="4">
    <source>
        <dbReference type="SMART" id="SM00797"/>
    </source>
</evidence>
<keyword evidence="3" id="KW-0067">ATP-binding</keyword>
<comment type="caution">
    <text evidence="5">The sequence shown here is derived from an EMBL/GenBank/DDBJ whole genome shotgun (WGS) entry which is preliminary data.</text>
</comment>
<dbReference type="Pfam" id="PF02626">
    <property type="entry name" value="CT_A_B"/>
    <property type="match status" value="1"/>
</dbReference>